<dbReference type="Proteomes" id="UP000249396">
    <property type="component" value="Unassembled WGS sequence"/>
</dbReference>
<dbReference type="Pfam" id="PF00437">
    <property type="entry name" value="T2SSE"/>
    <property type="match status" value="1"/>
</dbReference>
<keyword evidence="2" id="KW-0547">Nucleotide-binding</keyword>
<dbReference type="InterPro" id="IPR001482">
    <property type="entry name" value="T2SS/T4SS_dom"/>
</dbReference>
<dbReference type="GO" id="GO:0005524">
    <property type="term" value="F:ATP binding"/>
    <property type="evidence" value="ECO:0007669"/>
    <property type="project" value="UniProtKB-KW"/>
</dbReference>
<keyword evidence="3" id="KW-0067">ATP-binding</keyword>
<name>A0A2W4QSY6_9GAMM</name>
<dbReference type="SUPFAM" id="SSF52540">
    <property type="entry name" value="P-loop containing nucleoside triphosphate hydrolases"/>
    <property type="match status" value="1"/>
</dbReference>
<dbReference type="GO" id="GO:0005886">
    <property type="term" value="C:plasma membrane"/>
    <property type="evidence" value="ECO:0007669"/>
    <property type="project" value="TreeGrafter"/>
</dbReference>
<evidence type="ECO:0000313" key="5">
    <source>
        <dbReference type="EMBL" id="PZN74992.1"/>
    </source>
</evidence>
<reference evidence="5 6" key="1">
    <citation type="journal article" date="2018" name="Aquat. Microb. Ecol.">
        <title>Gammaproteobacterial methanotrophs dominate.</title>
        <authorList>
            <person name="Rissanen A.J."/>
            <person name="Saarenheimo J."/>
            <person name="Tiirola M."/>
            <person name="Peura S."/>
            <person name="Aalto S.L."/>
            <person name="Karvinen A."/>
            <person name="Nykanen H."/>
        </authorList>
    </citation>
    <scope>NUCLEOTIDE SEQUENCE [LARGE SCALE GENOMIC DNA]</scope>
    <source>
        <strain evidence="5">AMbin10</strain>
    </source>
</reference>
<dbReference type="PANTHER" id="PTHR30258">
    <property type="entry name" value="TYPE II SECRETION SYSTEM PROTEIN GSPE-RELATED"/>
    <property type="match status" value="1"/>
</dbReference>
<dbReference type="Gene3D" id="3.40.50.300">
    <property type="entry name" value="P-loop containing nucleotide triphosphate hydrolases"/>
    <property type="match status" value="1"/>
</dbReference>
<evidence type="ECO:0000313" key="6">
    <source>
        <dbReference type="Proteomes" id="UP000249396"/>
    </source>
</evidence>
<sequence>MDAIGHEEVTDVYFPEGEPMRALLYPGPRPVGNDPRLAALAAGLDKAGRERPSHGHFTIQLQVPAADGSGNEAWLFRAQRASTVSGNILVFRRLAGAPPPLDGLLPKPVVAVLTHASLCKGGLLVVCGGPGQGKTTTLAATVAARLQAFGGVCIAAEDPPEIPLEGRHGEGLCLQMAVTQEYPLDQAIHTAMRMFPVGVPTLILVGEVRSRKAADEALTAALNGTLVCMTLHASSQVEALHRLVALSGGGDHALNSLAASLRAVFHQRLADKTARIRPLVIPEQGGETIRGNIRNGKFELLASDIQFQERTLAQGKPIPV</sequence>
<dbReference type="InterPro" id="IPR027417">
    <property type="entry name" value="P-loop_NTPase"/>
</dbReference>
<comment type="similarity">
    <text evidence="1">Belongs to the GSP E family.</text>
</comment>
<evidence type="ECO:0000256" key="3">
    <source>
        <dbReference type="ARBA" id="ARBA00022840"/>
    </source>
</evidence>
<protein>
    <recommendedName>
        <fullName evidence="4">Bacterial type II secretion system protein E domain-containing protein</fullName>
    </recommendedName>
</protein>
<dbReference type="PANTHER" id="PTHR30258:SF3">
    <property type="entry name" value="SLL1921 PROTEIN"/>
    <property type="match status" value="1"/>
</dbReference>
<accession>A0A2W4QSY6</accession>
<dbReference type="EMBL" id="QJPH01000406">
    <property type="protein sequence ID" value="PZN74992.1"/>
    <property type="molecule type" value="Genomic_DNA"/>
</dbReference>
<evidence type="ECO:0000256" key="1">
    <source>
        <dbReference type="ARBA" id="ARBA00006611"/>
    </source>
</evidence>
<gene>
    <name evidence="5" type="ORF">DM484_19905</name>
</gene>
<dbReference type="GO" id="GO:0016887">
    <property type="term" value="F:ATP hydrolysis activity"/>
    <property type="evidence" value="ECO:0007669"/>
    <property type="project" value="TreeGrafter"/>
</dbReference>
<evidence type="ECO:0000259" key="4">
    <source>
        <dbReference type="Pfam" id="PF00437"/>
    </source>
</evidence>
<feature type="domain" description="Bacterial type II secretion system protein E" evidence="4">
    <location>
        <begin position="121"/>
        <end position="272"/>
    </location>
</feature>
<proteinExistence type="inferred from homology"/>
<dbReference type="AlphaFoldDB" id="A0A2W4QSY6"/>
<organism evidence="5 6">
    <name type="scientific">Candidatus Methylumidiphilus alinenensis</name>
    <dbReference type="NCBI Taxonomy" id="2202197"/>
    <lineage>
        <taxon>Bacteria</taxon>
        <taxon>Pseudomonadati</taxon>
        <taxon>Pseudomonadota</taxon>
        <taxon>Gammaproteobacteria</taxon>
        <taxon>Methylococcales</taxon>
        <taxon>Candidatus Methylumidiphilus</taxon>
    </lineage>
</organism>
<comment type="caution">
    <text evidence="5">The sequence shown here is derived from an EMBL/GenBank/DDBJ whole genome shotgun (WGS) entry which is preliminary data.</text>
</comment>
<evidence type="ECO:0000256" key="2">
    <source>
        <dbReference type="ARBA" id="ARBA00022741"/>
    </source>
</evidence>